<keyword evidence="4 5" id="KW-0472">Membrane</keyword>
<feature type="transmembrane region" description="Helical" evidence="5">
    <location>
        <begin position="20"/>
        <end position="38"/>
    </location>
</feature>
<evidence type="ECO:0000256" key="3">
    <source>
        <dbReference type="ARBA" id="ARBA00022989"/>
    </source>
</evidence>
<evidence type="ECO:0000313" key="7">
    <source>
        <dbReference type="EMBL" id="QDZ15212.1"/>
    </source>
</evidence>
<feature type="transmembrane region" description="Helical" evidence="5">
    <location>
        <begin position="131"/>
        <end position="155"/>
    </location>
</feature>
<feature type="transmembrane region" description="Helical" evidence="5">
    <location>
        <begin position="98"/>
        <end position="125"/>
    </location>
</feature>
<protein>
    <submittedName>
        <fullName evidence="7">ABC transporter permease</fullName>
    </submittedName>
</protein>
<sequence length="247" mass="26821">MSITYLGLESLRQLRNIPSLVFTFALPIGMLLLFGSIYGSGGAIDHVTGLPWIVVTTVQMAGYGGMMAALGQAFTIVSERSVGWNRQLRLTRLSGMGYLLSKVTAALVVALASIVVNIAVSVIVFHPPLSFAGWAMAALGLWFGVIPFAFIAVLIGQFAKLQYAQPLFMVIFFGLAILGGLWVPLSVLPSWMTNIAQFVPSYWLNRLGQMGAHLQGDILAPVLVLIAWTLVLGALIVWRFRRDAARQ</sequence>
<comment type="subcellular location">
    <subcellularLocation>
        <location evidence="1">Membrane</location>
        <topology evidence="1">Multi-pass membrane protein</topology>
    </subcellularLocation>
</comment>
<dbReference type="GO" id="GO:0016020">
    <property type="term" value="C:membrane"/>
    <property type="evidence" value="ECO:0007669"/>
    <property type="project" value="UniProtKB-SubCell"/>
</dbReference>
<name>A0A5B8M6J6_9MICO</name>
<keyword evidence="2 5" id="KW-0812">Transmembrane</keyword>
<organism evidence="7 8">
    <name type="scientific">Humibacter ginsenosidimutans</name>
    <dbReference type="NCBI Taxonomy" id="2599293"/>
    <lineage>
        <taxon>Bacteria</taxon>
        <taxon>Bacillati</taxon>
        <taxon>Actinomycetota</taxon>
        <taxon>Actinomycetes</taxon>
        <taxon>Micrococcales</taxon>
        <taxon>Microbacteriaceae</taxon>
        <taxon>Humibacter</taxon>
    </lineage>
</organism>
<dbReference type="InterPro" id="IPR013525">
    <property type="entry name" value="ABC2_TM"/>
</dbReference>
<feature type="transmembrane region" description="Helical" evidence="5">
    <location>
        <begin position="218"/>
        <end position="238"/>
    </location>
</feature>
<dbReference type="KEGG" id="huw:FPZ11_10990"/>
<feature type="transmembrane region" description="Helical" evidence="5">
    <location>
        <begin position="167"/>
        <end position="185"/>
    </location>
</feature>
<dbReference type="PANTHER" id="PTHR43229:SF2">
    <property type="entry name" value="NODULATION PROTEIN J"/>
    <property type="match status" value="1"/>
</dbReference>
<evidence type="ECO:0000259" key="6">
    <source>
        <dbReference type="Pfam" id="PF01061"/>
    </source>
</evidence>
<reference evidence="7 8" key="1">
    <citation type="submission" date="2019-07" db="EMBL/GenBank/DDBJ databases">
        <title>Full genome sequence of Humibacter sp. WJ7-1.</title>
        <authorList>
            <person name="Im W.-T."/>
        </authorList>
    </citation>
    <scope>NUCLEOTIDE SEQUENCE [LARGE SCALE GENOMIC DNA]</scope>
    <source>
        <strain evidence="7 8">WJ7-1</strain>
    </source>
</reference>
<keyword evidence="3 5" id="KW-1133">Transmembrane helix</keyword>
<gene>
    <name evidence="7" type="ORF">FPZ11_10990</name>
</gene>
<dbReference type="InterPro" id="IPR051784">
    <property type="entry name" value="Nod_factor_ABC_transporter"/>
</dbReference>
<dbReference type="OrthoDB" id="63188at2"/>
<dbReference type="GO" id="GO:0140359">
    <property type="term" value="F:ABC-type transporter activity"/>
    <property type="evidence" value="ECO:0007669"/>
    <property type="project" value="InterPro"/>
</dbReference>
<evidence type="ECO:0000256" key="5">
    <source>
        <dbReference type="SAM" id="Phobius"/>
    </source>
</evidence>
<dbReference type="RefSeq" id="WP_146320864.1">
    <property type="nucleotide sequence ID" value="NZ_CP042305.1"/>
</dbReference>
<feature type="transmembrane region" description="Helical" evidence="5">
    <location>
        <begin position="50"/>
        <end position="77"/>
    </location>
</feature>
<dbReference type="Proteomes" id="UP000320216">
    <property type="component" value="Chromosome"/>
</dbReference>
<dbReference type="AlphaFoldDB" id="A0A5B8M6J6"/>
<evidence type="ECO:0000256" key="4">
    <source>
        <dbReference type="ARBA" id="ARBA00023136"/>
    </source>
</evidence>
<proteinExistence type="predicted"/>
<dbReference type="PANTHER" id="PTHR43229">
    <property type="entry name" value="NODULATION PROTEIN J"/>
    <property type="match status" value="1"/>
</dbReference>
<evidence type="ECO:0000256" key="2">
    <source>
        <dbReference type="ARBA" id="ARBA00022692"/>
    </source>
</evidence>
<evidence type="ECO:0000313" key="8">
    <source>
        <dbReference type="Proteomes" id="UP000320216"/>
    </source>
</evidence>
<keyword evidence="8" id="KW-1185">Reference proteome</keyword>
<feature type="domain" description="ABC-2 type transporter transmembrane" evidence="6">
    <location>
        <begin position="9"/>
        <end position="205"/>
    </location>
</feature>
<accession>A0A5B8M6J6</accession>
<evidence type="ECO:0000256" key="1">
    <source>
        <dbReference type="ARBA" id="ARBA00004141"/>
    </source>
</evidence>
<dbReference type="EMBL" id="CP042305">
    <property type="protein sequence ID" value="QDZ15212.1"/>
    <property type="molecule type" value="Genomic_DNA"/>
</dbReference>
<dbReference type="Pfam" id="PF01061">
    <property type="entry name" value="ABC2_membrane"/>
    <property type="match status" value="1"/>
</dbReference>